<gene>
    <name evidence="2" type="ORF">L201_007223</name>
</gene>
<reference evidence="2 3" key="1">
    <citation type="submission" date="2024-01" db="EMBL/GenBank/DDBJ databases">
        <title>Comparative genomics of Cryptococcus and Kwoniella reveals pathogenesis evolution and contrasting modes of karyotype evolution via chromosome fusion or intercentromeric recombination.</title>
        <authorList>
            <person name="Coelho M.A."/>
            <person name="David-Palma M."/>
            <person name="Shea T."/>
            <person name="Bowers K."/>
            <person name="McGinley-Smith S."/>
            <person name="Mohammad A.W."/>
            <person name="Gnirke A."/>
            <person name="Yurkov A.M."/>
            <person name="Nowrousian M."/>
            <person name="Sun S."/>
            <person name="Cuomo C.A."/>
            <person name="Heitman J."/>
        </authorList>
    </citation>
    <scope>NUCLEOTIDE SEQUENCE [LARGE SCALE GENOMIC DNA]</scope>
    <source>
        <strain evidence="2 3">CBS 6074</strain>
    </source>
</reference>
<accession>A0AAX4K564</accession>
<feature type="compositionally biased region" description="Basic and acidic residues" evidence="1">
    <location>
        <begin position="138"/>
        <end position="159"/>
    </location>
</feature>
<sequence length="207" mass="23104">MPKDQNLHSNSSQGGSRYTSLRQPATSRASEDNSVMAHTSDHRMQVYRNPGQASTSSSKRPYSEAGISSDSYSKRPRQITSSSLVKSDNNELMKRSPSIDSVSGEYLNSDTGNEGMNAVTRMLQEEFRNLSNTQKLIDTSRRRTNDIAKRVKDQEDTVKRTLFGVGSDHHQPSTSGHNSRAFSNDQREIRELSSQDEGSGSDRDERV</sequence>
<feature type="region of interest" description="Disordered" evidence="1">
    <location>
        <begin position="134"/>
        <end position="207"/>
    </location>
</feature>
<protein>
    <submittedName>
        <fullName evidence="2">Uncharacterized protein</fullName>
    </submittedName>
</protein>
<evidence type="ECO:0000256" key="1">
    <source>
        <dbReference type="SAM" id="MobiDB-lite"/>
    </source>
</evidence>
<dbReference type="AlphaFoldDB" id="A0AAX4K564"/>
<keyword evidence="3" id="KW-1185">Reference proteome</keyword>
<feature type="region of interest" description="Disordered" evidence="1">
    <location>
        <begin position="1"/>
        <end position="114"/>
    </location>
</feature>
<dbReference type="EMBL" id="CP144107">
    <property type="protein sequence ID" value="WWC92269.1"/>
    <property type="molecule type" value="Genomic_DNA"/>
</dbReference>
<proteinExistence type="predicted"/>
<feature type="compositionally biased region" description="Polar residues" evidence="1">
    <location>
        <begin position="7"/>
        <end position="37"/>
    </location>
</feature>
<name>A0AAX4K564_9TREE</name>
<feature type="compositionally biased region" description="Polar residues" evidence="1">
    <location>
        <begin position="172"/>
        <end position="184"/>
    </location>
</feature>
<evidence type="ECO:0000313" key="3">
    <source>
        <dbReference type="Proteomes" id="UP001355207"/>
    </source>
</evidence>
<evidence type="ECO:0000313" key="2">
    <source>
        <dbReference type="EMBL" id="WWC92269.1"/>
    </source>
</evidence>
<feature type="compositionally biased region" description="Polar residues" evidence="1">
    <location>
        <begin position="51"/>
        <end position="71"/>
    </location>
</feature>
<feature type="compositionally biased region" description="Polar residues" evidence="1">
    <location>
        <begin position="78"/>
        <end position="87"/>
    </location>
</feature>
<dbReference type="GeneID" id="91097892"/>
<dbReference type="RefSeq" id="XP_066079031.1">
    <property type="nucleotide sequence ID" value="XM_066222934.1"/>
</dbReference>
<dbReference type="Proteomes" id="UP001355207">
    <property type="component" value="Chromosome 10"/>
</dbReference>
<feature type="compositionally biased region" description="Polar residues" evidence="1">
    <location>
        <begin position="98"/>
        <end position="114"/>
    </location>
</feature>
<organism evidence="2 3">
    <name type="scientific">Kwoniella dendrophila CBS 6074</name>
    <dbReference type="NCBI Taxonomy" id="1295534"/>
    <lineage>
        <taxon>Eukaryota</taxon>
        <taxon>Fungi</taxon>
        <taxon>Dikarya</taxon>
        <taxon>Basidiomycota</taxon>
        <taxon>Agaricomycotina</taxon>
        <taxon>Tremellomycetes</taxon>
        <taxon>Tremellales</taxon>
        <taxon>Cryptococcaceae</taxon>
        <taxon>Kwoniella</taxon>
    </lineage>
</organism>